<comment type="caution">
    <text evidence="1">The sequence shown here is derived from an EMBL/GenBank/DDBJ whole genome shotgun (WGS) entry which is preliminary data.</text>
</comment>
<evidence type="ECO:0000313" key="2">
    <source>
        <dbReference type="Proteomes" id="UP001152607"/>
    </source>
</evidence>
<gene>
    <name evidence="1" type="ORF">PDIGIT_LOCUS11001</name>
</gene>
<proteinExistence type="predicted"/>
<accession>A0A9W4UJP8</accession>
<sequence>MFRIVCCGMLVYTALPSFFFLIRPGFVRFGGGGGTSVRLSGRGSSGSACACVLGRGDLRGVEACAASCALCACVEACEGKIGVSCFAISDYVSEYLGIVLTCCANLG</sequence>
<protein>
    <submittedName>
        <fullName evidence="1">Uncharacterized protein</fullName>
    </submittedName>
</protein>
<dbReference type="Proteomes" id="UP001152607">
    <property type="component" value="Unassembled WGS sequence"/>
</dbReference>
<organism evidence="1 2">
    <name type="scientific">Periconia digitata</name>
    <dbReference type="NCBI Taxonomy" id="1303443"/>
    <lineage>
        <taxon>Eukaryota</taxon>
        <taxon>Fungi</taxon>
        <taxon>Dikarya</taxon>
        <taxon>Ascomycota</taxon>
        <taxon>Pezizomycotina</taxon>
        <taxon>Dothideomycetes</taxon>
        <taxon>Pleosporomycetidae</taxon>
        <taxon>Pleosporales</taxon>
        <taxon>Massarineae</taxon>
        <taxon>Periconiaceae</taxon>
        <taxon>Periconia</taxon>
    </lineage>
</organism>
<dbReference type="AlphaFoldDB" id="A0A9W4UJP8"/>
<dbReference type="EMBL" id="CAOQHR010000007">
    <property type="protein sequence ID" value="CAI6337883.1"/>
    <property type="molecule type" value="Genomic_DNA"/>
</dbReference>
<name>A0A9W4UJP8_9PLEO</name>
<evidence type="ECO:0000313" key="1">
    <source>
        <dbReference type="EMBL" id="CAI6337883.1"/>
    </source>
</evidence>
<keyword evidence="2" id="KW-1185">Reference proteome</keyword>
<reference evidence="1" key="1">
    <citation type="submission" date="2023-01" db="EMBL/GenBank/DDBJ databases">
        <authorList>
            <person name="Van Ghelder C."/>
            <person name="Rancurel C."/>
        </authorList>
    </citation>
    <scope>NUCLEOTIDE SEQUENCE</scope>
    <source>
        <strain evidence="1">CNCM I-4278</strain>
    </source>
</reference>